<protein>
    <submittedName>
        <fullName evidence="1">Uncharacterized protein</fullName>
    </submittedName>
</protein>
<evidence type="ECO:0000313" key="1">
    <source>
        <dbReference type="EMBL" id="KTB42632.1"/>
    </source>
</evidence>
<dbReference type="EMBL" id="LATX01001311">
    <property type="protein sequence ID" value="KTB42632.1"/>
    <property type="molecule type" value="Genomic_DNA"/>
</dbReference>
<sequence>MPPKIIKSLVKMEQGQCQSQLHFPKSTSLKKHYREQGSVYGCSYTFIVGNVYYLGKDAVVWQDYGTAYGKSLEPEVEDYVPHNNSEKRMHEELDDEIVVIKGPVPVKPKLKKAKKNNKRGALAHVNKKAKVLTPVKTKKTPEFIQSASNFIDLMLD</sequence>
<evidence type="ECO:0000313" key="2">
    <source>
        <dbReference type="Proteomes" id="UP000054988"/>
    </source>
</evidence>
<comment type="caution">
    <text evidence="1">The sequence shown here is derived from an EMBL/GenBank/DDBJ whole genome shotgun (WGS) entry which is preliminary data.</text>
</comment>
<accession>A0A0W0G290</accession>
<organism evidence="1 2">
    <name type="scientific">Moniliophthora roreri</name>
    <name type="common">Frosty pod rot fungus</name>
    <name type="synonym">Monilia roreri</name>
    <dbReference type="NCBI Taxonomy" id="221103"/>
    <lineage>
        <taxon>Eukaryota</taxon>
        <taxon>Fungi</taxon>
        <taxon>Dikarya</taxon>
        <taxon>Basidiomycota</taxon>
        <taxon>Agaricomycotina</taxon>
        <taxon>Agaricomycetes</taxon>
        <taxon>Agaricomycetidae</taxon>
        <taxon>Agaricales</taxon>
        <taxon>Marasmiineae</taxon>
        <taxon>Marasmiaceae</taxon>
        <taxon>Moniliophthora</taxon>
    </lineage>
</organism>
<gene>
    <name evidence="1" type="ORF">WG66_4793</name>
</gene>
<reference evidence="1 2" key="1">
    <citation type="submission" date="2015-12" db="EMBL/GenBank/DDBJ databases">
        <title>Draft genome sequence of Moniliophthora roreri, the causal agent of frosty pod rot of cacao.</title>
        <authorList>
            <person name="Aime M.C."/>
            <person name="Diaz-Valderrama J.R."/>
            <person name="Kijpornyongpan T."/>
            <person name="Phillips-Mora W."/>
        </authorList>
    </citation>
    <scope>NUCLEOTIDE SEQUENCE [LARGE SCALE GENOMIC DNA]</scope>
    <source>
        <strain evidence="1 2">MCA 2952</strain>
    </source>
</reference>
<proteinExistence type="predicted"/>
<dbReference type="Proteomes" id="UP000054988">
    <property type="component" value="Unassembled WGS sequence"/>
</dbReference>
<dbReference type="AlphaFoldDB" id="A0A0W0G290"/>
<name>A0A0W0G290_MONRR</name>